<evidence type="ECO:0000313" key="5">
    <source>
        <dbReference type="Proteomes" id="UP000239772"/>
    </source>
</evidence>
<accession>A0A2T1HYG8</accession>
<evidence type="ECO:0000313" key="4">
    <source>
        <dbReference type="EMBL" id="PSC06628.1"/>
    </source>
</evidence>
<keyword evidence="5" id="KW-1185">Reference proteome</keyword>
<reference evidence="5" key="1">
    <citation type="submission" date="2018-03" db="EMBL/GenBank/DDBJ databases">
        <authorList>
            <person name="Sun L."/>
            <person name="Liu H."/>
            <person name="Chen W."/>
            <person name="Huang K."/>
            <person name="Liu W."/>
            <person name="Gao X."/>
        </authorList>
    </citation>
    <scope>NUCLEOTIDE SEQUENCE [LARGE SCALE GENOMIC DNA]</scope>
    <source>
        <strain evidence="5">SH9</strain>
    </source>
</reference>
<feature type="domain" description="Putative Flp pilus-assembly TadG-like N-terminal" evidence="2">
    <location>
        <begin position="10"/>
        <end position="53"/>
    </location>
</feature>
<dbReference type="Pfam" id="PF23981">
    <property type="entry name" value="DUF7305"/>
    <property type="match status" value="1"/>
</dbReference>
<evidence type="ECO:0000256" key="1">
    <source>
        <dbReference type="SAM" id="MobiDB-lite"/>
    </source>
</evidence>
<evidence type="ECO:0000259" key="3">
    <source>
        <dbReference type="Pfam" id="PF23981"/>
    </source>
</evidence>
<dbReference type="EMBL" id="PVZS01000002">
    <property type="protein sequence ID" value="PSC06628.1"/>
    <property type="molecule type" value="Genomic_DNA"/>
</dbReference>
<organism evidence="4 5">
    <name type="scientific">Alsobacter soli</name>
    <dbReference type="NCBI Taxonomy" id="2109933"/>
    <lineage>
        <taxon>Bacteria</taxon>
        <taxon>Pseudomonadati</taxon>
        <taxon>Pseudomonadota</taxon>
        <taxon>Alphaproteobacteria</taxon>
        <taxon>Hyphomicrobiales</taxon>
        <taxon>Alsobacteraceae</taxon>
        <taxon>Alsobacter</taxon>
    </lineage>
</organism>
<comment type="caution">
    <text evidence="4">The sequence shown here is derived from an EMBL/GenBank/DDBJ whole genome shotgun (WGS) entry which is preliminary data.</text>
</comment>
<evidence type="ECO:0000259" key="2">
    <source>
        <dbReference type="Pfam" id="PF13400"/>
    </source>
</evidence>
<gene>
    <name evidence="4" type="ORF">SLNSH_02115</name>
</gene>
<name>A0A2T1HYG8_9HYPH</name>
<dbReference type="InterPro" id="IPR055729">
    <property type="entry name" value="DUF7305"/>
</dbReference>
<dbReference type="InterPro" id="IPR028087">
    <property type="entry name" value="Tad_N"/>
</dbReference>
<dbReference type="Proteomes" id="UP000239772">
    <property type="component" value="Unassembled WGS sequence"/>
</dbReference>
<feature type="domain" description="DUF7305" evidence="3">
    <location>
        <begin position="215"/>
        <end position="351"/>
    </location>
</feature>
<proteinExistence type="predicted"/>
<protein>
    <submittedName>
        <fullName evidence="4">Uncharacterized protein</fullName>
    </submittedName>
</protein>
<feature type="region of interest" description="Disordered" evidence="1">
    <location>
        <begin position="376"/>
        <end position="398"/>
    </location>
</feature>
<dbReference type="Pfam" id="PF13400">
    <property type="entry name" value="Tad"/>
    <property type="match status" value="1"/>
</dbReference>
<dbReference type="AlphaFoldDB" id="A0A2T1HYG8"/>
<sequence length="398" mass="39185">MQAFRRDVAGSAAIVFAVASVPMTAVVAGAVDFSKAYAVQMKLQAEADAAALRVSSMGALATGAQRLSAAQAMFTDASAGAPAVNVAWDGQTTTVTASLDVRTSMLGIAGIATIPARVKSSAKPTRSGPSSCVLALNRSVSGAITISGSSTLAADGCALYSNSASPSAISIQGGAVVSAAGFCAVGGVAGGTGLTPAPLTGCFPVSDPFAALPAASGSGCAYNNMQVQPSQTKALGPGVYCGGLTIKGTVTLSPGVYIIKDGPLTLNSQGSVSGSGVTFYMTGSNAGFTLNAGGTINLSAPTSGTYSGMLLVQDKASNVGAGNTLNGGANMTLTGAIYTPTQTLTLNGGSSFGQSSAFMPIIADQIKFAGSTTTRVDTSKMQPSQPLATLQNGSKLVQ</sequence>